<proteinExistence type="predicted"/>
<dbReference type="InterPro" id="IPR056884">
    <property type="entry name" value="NPHP3-like_N"/>
</dbReference>
<accession>A0ABR1VGP7</accession>
<gene>
    <name evidence="3" type="ORF">PG997_010592</name>
</gene>
<name>A0ABR1VGP7_9PEZI</name>
<dbReference type="EMBL" id="JAQQWN010000008">
    <property type="protein sequence ID" value="KAK8070389.1"/>
    <property type="molecule type" value="Genomic_DNA"/>
</dbReference>
<evidence type="ECO:0000313" key="3">
    <source>
        <dbReference type="EMBL" id="KAK8070389.1"/>
    </source>
</evidence>
<reference evidence="3 4" key="1">
    <citation type="submission" date="2023-01" db="EMBL/GenBank/DDBJ databases">
        <title>Analysis of 21 Apiospora genomes using comparative genomics revels a genus with tremendous synthesis potential of carbohydrate active enzymes and secondary metabolites.</title>
        <authorList>
            <person name="Sorensen T."/>
        </authorList>
    </citation>
    <scope>NUCLEOTIDE SEQUENCE [LARGE SCALE GENOMIC DNA]</scope>
    <source>
        <strain evidence="3 4">CBS 114990</strain>
    </source>
</reference>
<evidence type="ECO:0000259" key="2">
    <source>
        <dbReference type="Pfam" id="PF24883"/>
    </source>
</evidence>
<dbReference type="RefSeq" id="XP_066664197.1">
    <property type="nucleotide sequence ID" value="XM_066814907.1"/>
</dbReference>
<dbReference type="Gene3D" id="3.40.50.300">
    <property type="entry name" value="P-loop containing nucleotide triphosphate hydrolases"/>
    <property type="match status" value="1"/>
</dbReference>
<dbReference type="InterPro" id="IPR027417">
    <property type="entry name" value="P-loop_NTPase"/>
</dbReference>
<keyword evidence="4" id="KW-1185">Reference proteome</keyword>
<comment type="caution">
    <text evidence="3">The sequence shown here is derived from an EMBL/GenBank/DDBJ whole genome shotgun (WGS) entry which is preliminary data.</text>
</comment>
<dbReference type="SUPFAM" id="SSF52540">
    <property type="entry name" value="P-loop containing nucleoside triphosphate hydrolases"/>
    <property type="match status" value="1"/>
</dbReference>
<evidence type="ECO:0000256" key="1">
    <source>
        <dbReference type="ARBA" id="ARBA00022737"/>
    </source>
</evidence>
<keyword evidence="1" id="KW-0677">Repeat</keyword>
<dbReference type="Pfam" id="PF24883">
    <property type="entry name" value="NPHP3_N"/>
    <property type="match status" value="1"/>
</dbReference>
<organism evidence="3 4">
    <name type="scientific">Apiospora hydei</name>
    <dbReference type="NCBI Taxonomy" id="1337664"/>
    <lineage>
        <taxon>Eukaryota</taxon>
        <taxon>Fungi</taxon>
        <taxon>Dikarya</taxon>
        <taxon>Ascomycota</taxon>
        <taxon>Pezizomycotina</taxon>
        <taxon>Sordariomycetes</taxon>
        <taxon>Xylariomycetidae</taxon>
        <taxon>Amphisphaeriales</taxon>
        <taxon>Apiosporaceae</taxon>
        <taxon>Apiospora</taxon>
    </lineage>
</organism>
<dbReference type="PANTHER" id="PTHR10039:SF5">
    <property type="entry name" value="NACHT DOMAIN-CONTAINING PROTEIN"/>
    <property type="match status" value="1"/>
</dbReference>
<evidence type="ECO:0000313" key="4">
    <source>
        <dbReference type="Proteomes" id="UP001433268"/>
    </source>
</evidence>
<feature type="domain" description="Nephrocystin 3-like N-terminal" evidence="2">
    <location>
        <begin position="277"/>
        <end position="413"/>
    </location>
</feature>
<dbReference type="PANTHER" id="PTHR10039">
    <property type="entry name" value="AMELOGENIN"/>
    <property type="match status" value="1"/>
</dbReference>
<dbReference type="GeneID" id="92047967"/>
<dbReference type="Proteomes" id="UP001433268">
    <property type="component" value="Unassembled WGS sequence"/>
</dbReference>
<protein>
    <recommendedName>
        <fullName evidence="2">Nephrocystin 3-like N-terminal domain-containing protein</fullName>
    </recommendedName>
</protein>
<sequence>MEALAALGLASNIVSFVDFTWKLLTGANEIYASGAGVANEAEFLDAITKDVRHHNGRIAAIPNATPELQGLVQKCDEIAQEPLRGLEKLRVKGDKTRWKSFLVALHGVRSKKRVEQLTDKISQDQTRISAHIQELLFNQVSGLGRDIRELQIAHTSLGIATKDEVSFLKCDIEAVLERLVEESSPAQMKKYFQQHQSHELSPAVVAKLSDQMRRLASAMDNLRVKGMEASSSQQLLKKLHFTSISTREQKIEKPHARTFEWLVSPSAEGGRPSSCVDFITWLRSGDGVFWIHGKPGSGKSTFMKFVCEQVSVRRHLVVWAKQDQLFEPTFYFWYAGSRLQKSLEGLLRTLLFEMLRQIPGVIPSITSDPEVAVPISYDEDWDLEMLFKIYGIILQQNKNVKFCFFIDGLDEFKD</sequence>